<evidence type="ECO:0000256" key="7">
    <source>
        <dbReference type="ARBA" id="ARBA00022798"/>
    </source>
</evidence>
<comment type="caution">
    <text evidence="14">The sequence shown here is derived from an EMBL/GenBank/DDBJ whole genome shotgun (WGS) entry which is preliminary data.</text>
</comment>
<evidence type="ECO:0000256" key="8">
    <source>
        <dbReference type="ARBA" id="ARBA00023098"/>
    </source>
</evidence>
<evidence type="ECO:0000256" key="3">
    <source>
        <dbReference type="ARBA" id="ARBA00009587"/>
    </source>
</evidence>
<evidence type="ECO:0000313" key="14">
    <source>
        <dbReference type="EMBL" id="GAA5148178.1"/>
    </source>
</evidence>
<dbReference type="InterPro" id="IPR009721">
    <property type="entry name" value="O-acyltransferase_WSD1_C"/>
</dbReference>
<comment type="pathway">
    <text evidence="1 11">Glycerolipid metabolism; triacylglycerol biosynthesis.</text>
</comment>
<evidence type="ECO:0000256" key="6">
    <source>
        <dbReference type="ARBA" id="ARBA00022679"/>
    </source>
</evidence>
<dbReference type="PANTHER" id="PTHR31650">
    <property type="entry name" value="O-ACYLTRANSFERASE (WSD1-LIKE) FAMILY PROTEIN"/>
    <property type="match status" value="1"/>
</dbReference>
<dbReference type="Pfam" id="PF03007">
    <property type="entry name" value="WS_DGAT_cat"/>
    <property type="match status" value="1"/>
</dbReference>
<dbReference type="Pfam" id="PF06974">
    <property type="entry name" value="WS_DGAT_C"/>
    <property type="match status" value="1"/>
</dbReference>
<keyword evidence="7 11" id="KW-0319">Glycerol metabolism</keyword>
<evidence type="ECO:0000256" key="5">
    <source>
        <dbReference type="ARBA" id="ARBA00022516"/>
    </source>
</evidence>
<protein>
    <recommendedName>
        <fullName evidence="4 11">Diacylglycerol O-acyltransferase</fullName>
        <ecNumber evidence="4 11">2.3.1.20</ecNumber>
    </recommendedName>
</protein>
<evidence type="ECO:0000256" key="4">
    <source>
        <dbReference type="ARBA" id="ARBA00013244"/>
    </source>
</evidence>
<accession>A0ABP9PL09</accession>
<dbReference type="InterPro" id="IPR045034">
    <property type="entry name" value="O-acyltransferase_WSD1-like"/>
</dbReference>
<dbReference type="PANTHER" id="PTHR31650:SF1">
    <property type="entry name" value="WAX ESTER SYNTHASE_DIACYLGLYCEROL ACYLTRANSFERASE 4-RELATED"/>
    <property type="match status" value="1"/>
</dbReference>
<evidence type="ECO:0000259" key="12">
    <source>
        <dbReference type="Pfam" id="PF03007"/>
    </source>
</evidence>
<evidence type="ECO:0000256" key="10">
    <source>
        <dbReference type="ARBA" id="ARBA00048109"/>
    </source>
</evidence>
<comment type="catalytic activity">
    <reaction evidence="10 11">
        <text>an acyl-CoA + a 1,2-diacyl-sn-glycerol = a triacyl-sn-glycerol + CoA</text>
        <dbReference type="Rhea" id="RHEA:10868"/>
        <dbReference type="ChEBI" id="CHEBI:17815"/>
        <dbReference type="ChEBI" id="CHEBI:57287"/>
        <dbReference type="ChEBI" id="CHEBI:58342"/>
        <dbReference type="ChEBI" id="CHEBI:64615"/>
        <dbReference type="EC" id="2.3.1.20"/>
    </reaction>
</comment>
<comment type="pathway">
    <text evidence="2">Lipid metabolism.</text>
</comment>
<name>A0ABP9PL09_9PSEU</name>
<organism evidence="14 15">
    <name type="scientific">Pseudonocardia eucalypti</name>
    <dbReference type="NCBI Taxonomy" id="648755"/>
    <lineage>
        <taxon>Bacteria</taxon>
        <taxon>Bacillati</taxon>
        <taxon>Actinomycetota</taxon>
        <taxon>Actinomycetes</taxon>
        <taxon>Pseudonocardiales</taxon>
        <taxon>Pseudonocardiaceae</taxon>
        <taxon>Pseudonocardia</taxon>
    </lineage>
</organism>
<keyword evidence="6 11" id="KW-0808">Transferase</keyword>
<keyword evidence="5 11" id="KW-0444">Lipid biosynthesis</keyword>
<keyword evidence="15" id="KW-1185">Reference proteome</keyword>
<dbReference type="EC" id="2.3.1.20" evidence="4 11"/>
<proteinExistence type="inferred from homology"/>
<evidence type="ECO:0000256" key="1">
    <source>
        <dbReference type="ARBA" id="ARBA00004771"/>
    </source>
</evidence>
<dbReference type="InterPro" id="IPR004255">
    <property type="entry name" value="O-acyltransferase_WSD1_N"/>
</dbReference>
<feature type="domain" description="O-acyltransferase WSD1 C-terminal" evidence="13">
    <location>
        <begin position="311"/>
        <end position="455"/>
    </location>
</feature>
<evidence type="ECO:0000259" key="13">
    <source>
        <dbReference type="Pfam" id="PF06974"/>
    </source>
</evidence>
<dbReference type="NCBIfam" id="TIGR02946">
    <property type="entry name" value="acyl_WS_DGAT"/>
    <property type="match status" value="1"/>
</dbReference>
<dbReference type="RefSeq" id="WP_185062598.1">
    <property type="nucleotide sequence ID" value="NZ_BAABJP010000004.1"/>
</dbReference>
<sequence length="462" mass="49261">MRLVPPTDSLYLWAESQRSPAHVISLQIFEPPPDAGPELLDEMYAAMTDRDAVKPAFRRRPYRSAATAGQYAWAYDEDIDLALHVRRVALPRPGRIRELLEHVGDFHATLLARDRPLWQAHLVEGLADGRFALCTKMHHASFDGVNMARHVLGGLSPDPGARGCAAPWITPSRPGRPATPAATRRPTVTAIGKGALRVADQLGGTVKALAGAGVSSVRDGGPTLPFSAPHTILNNRVGSARRFAGDSWPIARLVDVARATGTSLNDVALTMCAGALRAYLIERDALPGSSLVAMVPVSLSSTDPSASARDGNSWAAVLCNLGTDIPDGLTRLRGIHCSMRRGKRLMSELDPVTATALSGAVLGGVLPNTLPGPLPPRPAFNLVISNVPAVAKPLYLNGCALTDAYPISVVTDGQALNITLVSYRDRLSFGITGCHRSVPHLQRLLVHLEDALRDLEDARPGS</sequence>
<evidence type="ECO:0000256" key="9">
    <source>
        <dbReference type="ARBA" id="ARBA00023315"/>
    </source>
</evidence>
<feature type="domain" description="O-acyltransferase WSD1-like N-terminal" evidence="12">
    <location>
        <begin position="6"/>
        <end position="268"/>
    </location>
</feature>
<dbReference type="SUPFAM" id="SSF52777">
    <property type="entry name" value="CoA-dependent acyltransferases"/>
    <property type="match status" value="1"/>
</dbReference>
<comment type="similarity">
    <text evidence="3 11">Belongs to the long-chain O-acyltransferase family.</text>
</comment>
<keyword evidence="9 11" id="KW-0012">Acyltransferase</keyword>
<evidence type="ECO:0000256" key="11">
    <source>
        <dbReference type="RuleBase" id="RU361241"/>
    </source>
</evidence>
<keyword evidence="8 11" id="KW-0443">Lipid metabolism</keyword>
<reference evidence="15" key="1">
    <citation type="journal article" date="2019" name="Int. J. Syst. Evol. Microbiol.">
        <title>The Global Catalogue of Microorganisms (GCM) 10K type strain sequencing project: providing services to taxonomists for standard genome sequencing and annotation.</title>
        <authorList>
            <consortium name="The Broad Institute Genomics Platform"/>
            <consortium name="The Broad Institute Genome Sequencing Center for Infectious Disease"/>
            <person name="Wu L."/>
            <person name="Ma J."/>
        </authorList>
    </citation>
    <scope>NUCLEOTIDE SEQUENCE [LARGE SCALE GENOMIC DNA]</scope>
    <source>
        <strain evidence="15">JCM 18303</strain>
    </source>
</reference>
<dbReference type="InterPro" id="IPR014292">
    <property type="entry name" value="Acyl_transf_WS/DGAT"/>
</dbReference>
<evidence type="ECO:0000256" key="2">
    <source>
        <dbReference type="ARBA" id="ARBA00005189"/>
    </source>
</evidence>
<evidence type="ECO:0000313" key="15">
    <source>
        <dbReference type="Proteomes" id="UP001428817"/>
    </source>
</evidence>
<dbReference type="Proteomes" id="UP001428817">
    <property type="component" value="Unassembled WGS sequence"/>
</dbReference>
<dbReference type="EMBL" id="BAABJP010000004">
    <property type="protein sequence ID" value="GAA5148178.1"/>
    <property type="molecule type" value="Genomic_DNA"/>
</dbReference>
<gene>
    <name evidence="14" type="ORF">GCM10023321_10070</name>
</gene>